<dbReference type="Pfam" id="PF13412">
    <property type="entry name" value="HTH_24"/>
    <property type="match status" value="1"/>
</dbReference>
<dbReference type="SUPFAM" id="SSF46785">
    <property type="entry name" value="Winged helix' DNA-binding domain"/>
    <property type="match status" value="1"/>
</dbReference>
<dbReference type="eggNOG" id="arCOG01581">
    <property type="taxonomic scope" value="Archaea"/>
</dbReference>
<dbReference type="HOGENOM" id="CLU_091233_5_4_2"/>
<accession>Q978Q4</accession>
<dbReference type="Proteomes" id="UP000001017">
    <property type="component" value="Chromosome"/>
</dbReference>
<keyword evidence="2" id="KW-0238">DNA-binding</keyword>
<dbReference type="GO" id="GO:0005829">
    <property type="term" value="C:cytosol"/>
    <property type="evidence" value="ECO:0007669"/>
    <property type="project" value="TreeGrafter"/>
</dbReference>
<name>Q978Q4_THEVO</name>
<evidence type="ECO:0000313" key="6">
    <source>
        <dbReference type="Proteomes" id="UP000001017"/>
    </source>
</evidence>
<evidence type="ECO:0000256" key="2">
    <source>
        <dbReference type="ARBA" id="ARBA00023125"/>
    </source>
</evidence>
<dbReference type="AlphaFoldDB" id="Q978Q4"/>
<organism evidence="5 6">
    <name type="scientific">Thermoplasma volcanium (strain ATCC 51530 / DSM 4299 / JCM 9571 / NBRC 15438 / GSS1)</name>
    <dbReference type="NCBI Taxonomy" id="273116"/>
    <lineage>
        <taxon>Archaea</taxon>
        <taxon>Methanobacteriati</taxon>
        <taxon>Thermoplasmatota</taxon>
        <taxon>Thermoplasmata</taxon>
        <taxon>Thermoplasmatales</taxon>
        <taxon>Thermoplasmataceae</taxon>
        <taxon>Thermoplasma</taxon>
    </lineage>
</organism>
<evidence type="ECO:0000259" key="4">
    <source>
        <dbReference type="PROSITE" id="PS50956"/>
    </source>
</evidence>
<dbReference type="PRINTS" id="PR00033">
    <property type="entry name" value="HTHASNC"/>
</dbReference>
<evidence type="ECO:0000313" key="5">
    <source>
        <dbReference type="EMBL" id="BAB60503.1"/>
    </source>
</evidence>
<dbReference type="InterPro" id="IPR036388">
    <property type="entry name" value="WH-like_DNA-bd_sf"/>
</dbReference>
<dbReference type="SUPFAM" id="SSF54909">
    <property type="entry name" value="Dimeric alpha+beta barrel"/>
    <property type="match status" value="1"/>
</dbReference>
<feature type="domain" description="HTH asnC-type" evidence="4">
    <location>
        <begin position="32"/>
        <end position="98"/>
    </location>
</feature>
<dbReference type="PaxDb" id="273116-14325600"/>
<evidence type="ECO:0000256" key="1">
    <source>
        <dbReference type="ARBA" id="ARBA00023015"/>
    </source>
</evidence>
<evidence type="ECO:0000256" key="3">
    <source>
        <dbReference type="ARBA" id="ARBA00023163"/>
    </source>
</evidence>
<dbReference type="PhylomeDB" id="Q978Q4"/>
<dbReference type="Gene3D" id="3.30.70.920">
    <property type="match status" value="1"/>
</dbReference>
<dbReference type="InterPro" id="IPR019887">
    <property type="entry name" value="Tscrpt_reg_AsnC/Lrp_C"/>
</dbReference>
<dbReference type="InterPro" id="IPR019888">
    <property type="entry name" value="Tscrpt_reg_AsnC-like"/>
</dbReference>
<dbReference type="Gene3D" id="1.10.10.10">
    <property type="entry name" value="Winged helix-like DNA-binding domain superfamily/Winged helix DNA-binding domain"/>
    <property type="match status" value="1"/>
</dbReference>
<keyword evidence="6" id="KW-1185">Reference proteome</keyword>
<sequence>MEKKDISDQYLEGYSCDVAIRWSKIDPSLLPVDELDKQIICFLRYNARISNAEIAKALNTSEATVRRRINELVKKKIIIGFSALVDLQAVENSIKAYIIIDVDPNRMDEIAGAISDNINVLSLYRRRGKNQLIAETLFLNLEAIENFEAFISKLNGVKNFETMIISKAYRKNPWIGI</sequence>
<keyword evidence="3" id="KW-0804">Transcription</keyword>
<reference evidence="5 6" key="2">
    <citation type="journal article" date="2000" name="Proc. Natl. Acad. Sci. U.S.A.">
        <title>Archaeal adaptation to higher temperatures revealed by genomic sequence of Thermoplasma volcanium.</title>
        <authorList>
            <person name="Kawashima T."/>
            <person name="Amano N."/>
            <person name="Koike H."/>
            <person name="Makino S."/>
            <person name="Higuchi S."/>
            <person name="Kawashima-Ohya Y."/>
            <person name="Watanabe K."/>
            <person name="Yamazaki M."/>
            <person name="Kanehori K."/>
            <person name="Kawamoto T."/>
            <person name="Nunoshiba T."/>
            <person name="Yamamoto Y."/>
            <person name="Aramaki H."/>
            <person name="Makino K."/>
            <person name="Suzuki M."/>
        </authorList>
    </citation>
    <scope>NUCLEOTIDE SEQUENCE [LARGE SCALE GENOMIC DNA]</scope>
    <source>
        <strain evidence="6">ATCC 51530 / DSM 4299 / JCM 9571 / NBRC 15438 / GSS1</strain>
    </source>
</reference>
<reference evidence="5 6" key="1">
    <citation type="journal article" date="1999" name="Proc. Jpn. Acad.">
        <title>Determination of the complete genomic DNA sequence of Thermoplasma volvanium GSS1.</title>
        <authorList>
            <person name="Kawashima T."/>
            <person name="Yamamoto Y."/>
            <person name="Aramaki H."/>
            <person name="Nunoshiba T."/>
            <person name="Kawamoto T."/>
            <person name="Watanabe K."/>
            <person name="Yamazaki M."/>
            <person name="Kanehori K."/>
            <person name="Amano N."/>
            <person name="Ohya Y."/>
            <person name="Makino K."/>
            <person name="Suzuki M."/>
        </authorList>
    </citation>
    <scope>NUCLEOTIDE SEQUENCE [LARGE SCALE GENOMIC DNA]</scope>
    <source>
        <strain evidence="6">ATCC 51530 / DSM 4299 / JCM 9571 / NBRC 15438 / GSS1</strain>
    </source>
</reference>
<protein>
    <submittedName>
        <fullName evidence="5">Leucine-responsive regulatory protein [Lrp]</fullName>
    </submittedName>
</protein>
<dbReference type="InterPro" id="IPR011008">
    <property type="entry name" value="Dimeric_a/b-barrel"/>
</dbReference>
<dbReference type="PANTHER" id="PTHR30154">
    <property type="entry name" value="LEUCINE-RESPONSIVE REGULATORY PROTEIN"/>
    <property type="match status" value="1"/>
</dbReference>
<keyword evidence="1" id="KW-0805">Transcription regulation</keyword>
<dbReference type="InterPro" id="IPR000485">
    <property type="entry name" value="AsnC-type_HTH_dom"/>
</dbReference>
<dbReference type="OrthoDB" id="55586at2157"/>
<dbReference type="Pfam" id="PF01037">
    <property type="entry name" value="AsnC_trans_reg"/>
    <property type="match status" value="1"/>
</dbReference>
<dbReference type="InterPro" id="IPR036390">
    <property type="entry name" value="WH_DNA-bd_sf"/>
</dbReference>
<dbReference type="EMBL" id="BA000011">
    <property type="protein sequence ID" value="BAB60503.1"/>
    <property type="molecule type" value="Genomic_DNA"/>
</dbReference>
<dbReference type="RefSeq" id="WP_010917595.1">
    <property type="nucleotide sequence ID" value="NC_002689.2"/>
</dbReference>
<dbReference type="GO" id="GO:0043200">
    <property type="term" value="P:response to amino acid"/>
    <property type="evidence" value="ECO:0007669"/>
    <property type="project" value="TreeGrafter"/>
</dbReference>
<dbReference type="KEGG" id="tvo:TVG1409444"/>
<dbReference type="SMART" id="SM00344">
    <property type="entry name" value="HTH_ASNC"/>
    <property type="match status" value="1"/>
</dbReference>
<dbReference type="PROSITE" id="PS50956">
    <property type="entry name" value="HTH_ASNC_2"/>
    <property type="match status" value="1"/>
</dbReference>
<dbReference type="PANTHER" id="PTHR30154:SF34">
    <property type="entry name" value="TRANSCRIPTIONAL REGULATOR AZLB"/>
    <property type="match status" value="1"/>
</dbReference>
<gene>
    <name evidence="5" type="ORF">TVG1409444</name>
</gene>
<dbReference type="GO" id="GO:0043565">
    <property type="term" value="F:sequence-specific DNA binding"/>
    <property type="evidence" value="ECO:0007669"/>
    <property type="project" value="InterPro"/>
</dbReference>
<proteinExistence type="predicted"/>
<dbReference type="STRING" id="273116.gene:9382169"/>
<dbReference type="GeneID" id="1441477"/>